<accession>A0A6H9UX40</accession>
<dbReference type="Pfam" id="PF14403">
    <property type="entry name" value="CP_ATPgrasp_2"/>
    <property type="match status" value="2"/>
</dbReference>
<keyword evidence="3" id="KW-1185">Reference proteome</keyword>
<dbReference type="InterPro" id="IPR051680">
    <property type="entry name" value="ATP-dep_Glu-Cys_Ligase-2"/>
</dbReference>
<feature type="domain" description="Circularly permuted ATP-grasp type 2" evidence="1">
    <location>
        <begin position="281"/>
        <end position="405"/>
    </location>
</feature>
<feature type="domain" description="Circularly permuted ATP-grasp type 2" evidence="1">
    <location>
        <begin position="57"/>
        <end position="180"/>
    </location>
</feature>
<dbReference type="RefSeq" id="WP_150950254.1">
    <property type="nucleotide sequence ID" value="NZ_VZRB01000012.1"/>
</dbReference>
<evidence type="ECO:0000259" key="1">
    <source>
        <dbReference type="Pfam" id="PF14403"/>
    </source>
</evidence>
<sequence>MDRPWFDEAFDQHGALRPPYDTLRRRAGWDPLLPTAALAQLLHELPLGDDTRIFPVPVVIDDAEYRAVVQAGLVQRARALQQLFTDLALGPQKILTAGIGLDRAVLDEILAAEGTSLDGLRKLWRGRGREEVRFVYGPDLVRDPEGRWTVLEDNVGCVAGSADSFFVADRYRSATQLPGCSTCQGPPDLAIAIMRWLHRLGSDLDDSVAAVLGCDAAGESPWALRLHENARRRMILDTLGIPVIERGQLRGRQSAAGGRSGALVNFYVDQSWSDVFGIPGIKMLNAPGTGVLGNKAFLPYIDDAIRLYACEDPILPTPPTRLLTEGVLPADKENWVIKSAVGCQGTEVFVLRWQPQDRLRLLEDRVSKEWCGAAAVAQRYVEPSHLAPAGPNSWNDYRVEIRPVTYVLDWRDVYVSEQAVGKTVSTYDARRLNNISQGACYVPVLREPCSHCGTER</sequence>
<evidence type="ECO:0000313" key="2">
    <source>
        <dbReference type="EMBL" id="KAB1145274.1"/>
    </source>
</evidence>
<name>A0A6H9UX40_9ACTN</name>
<protein>
    <recommendedName>
        <fullName evidence="1">Circularly permuted ATP-grasp type 2 domain-containing protein</fullName>
    </recommendedName>
</protein>
<evidence type="ECO:0000313" key="3">
    <source>
        <dbReference type="Proteomes" id="UP000442707"/>
    </source>
</evidence>
<proteinExistence type="predicted"/>
<dbReference type="PANTHER" id="PTHR34595">
    <property type="entry name" value="BLR5612 PROTEIN"/>
    <property type="match status" value="1"/>
</dbReference>
<dbReference type="EMBL" id="VZRB01000012">
    <property type="protein sequence ID" value="KAB1145274.1"/>
    <property type="molecule type" value="Genomic_DNA"/>
</dbReference>
<dbReference type="Proteomes" id="UP000442707">
    <property type="component" value="Unassembled WGS sequence"/>
</dbReference>
<reference evidence="2 3" key="1">
    <citation type="submission" date="2019-09" db="EMBL/GenBank/DDBJ databases">
        <title>Screening of Novel Bioactive Compounds from Soil-Associated.</title>
        <authorList>
            <person name="Zhao S."/>
        </authorList>
    </citation>
    <scope>NUCLEOTIDE SEQUENCE [LARGE SCALE GENOMIC DNA]</scope>
    <source>
        <strain evidence="2 3">HIT-DPA4</strain>
    </source>
</reference>
<organism evidence="2 3">
    <name type="scientific">Streptomyces luteolifulvus</name>
    <dbReference type="NCBI Taxonomy" id="2615112"/>
    <lineage>
        <taxon>Bacteria</taxon>
        <taxon>Bacillati</taxon>
        <taxon>Actinomycetota</taxon>
        <taxon>Actinomycetes</taxon>
        <taxon>Kitasatosporales</taxon>
        <taxon>Streptomycetaceae</taxon>
        <taxon>Streptomyces</taxon>
    </lineage>
</organism>
<dbReference type="PANTHER" id="PTHR34595:SF7">
    <property type="entry name" value="SLL1039 PROTEIN"/>
    <property type="match status" value="1"/>
</dbReference>
<dbReference type="InterPro" id="IPR025841">
    <property type="entry name" value="CP_ATPgrasp_2"/>
</dbReference>
<dbReference type="SUPFAM" id="SSF56059">
    <property type="entry name" value="Glutathione synthetase ATP-binding domain-like"/>
    <property type="match status" value="1"/>
</dbReference>
<comment type="caution">
    <text evidence="2">The sequence shown here is derived from an EMBL/GenBank/DDBJ whole genome shotgun (WGS) entry which is preliminary data.</text>
</comment>
<dbReference type="AlphaFoldDB" id="A0A6H9UX40"/>
<gene>
    <name evidence="2" type="ORF">F7R91_19035</name>
</gene>